<dbReference type="GO" id="GO:0005524">
    <property type="term" value="F:ATP binding"/>
    <property type="evidence" value="ECO:0007669"/>
    <property type="project" value="UniProtKB-KW"/>
</dbReference>
<dbReference type="SUPFAM" id="SSF56112">
    <property type="entry name" value="Protein kinase-like (PK-like)"/>
    <property type="match status" value="1"/>
</dbReference>
<dbReference type="Pfam" id="PF01163">
    <property type="entry name" value="RIO1"/>
    <property type="match status" value="1"/>
</dbReference>
<comment type="catalytic activity">
    <reaction evidence="8">
        <text>L-seryl-[protein] + ATP = O-phospho-L-seryl-[protein] + ADP + H(+)</text>
        <dbReference type="Rhea" id="RHEA:17989"/>
        <dbReference type="Rhea" id="RHEA-COMP:9863"/>
        <dbReference type="Rhea" id="RHEA-COMP:11604"/>
        <dbReference type="ChEBI" id="CHEBI:15378"/>
        <dbReference type="ChEBI" id="CHEBI:29999"/>
        <dbReference type="ChEBI" id="CHEBI:30616"/>
        <dbReference type="ChEBI" id="CHEBI:83421"/>
        <dbReference type="ChEBI" id="CHEBI:456216"/>
        <dbReference type="EC" id="2.7.11.1"/>
    </reaction>
</comment>
<dbReference type="EC" id="2.7.11.1" evidence="1"/>
<organism evidence="10">
    <name type="scientific">viral metagenome</name>
    <dbReference type="NCBI Taxonomy" id="1070528"/>
    <lineage>
        <taxon>unclassified sequences</taxon>
        <taxon>metagenomes</taxon>
        <taxon>organismal metagenomes</taxon>
    </lineage>
</organism>
<accession>A0A6C0H0N2</accession>
<keyword evidence="2" id="KW-0723">Serine/threonine-protein kinase</keyword>
<evidence type="ECO:0000256" key="5">
    <source>
        <dbReference type="ARBA" id="ARBA00022777"/>
    </source>
</evidence>
<name>A0A6C0H0N2_9ZZZZ</name>
<evidence type="ECO:0000313" key="10">
    <source>
        <dbReference type="EMBL" id="QHT73999.1"/>
    </source>
</evidence>
<evidence type="ECO:0000256" key="2">
    <source>
        <dbReference type="ARBA" id="ARBA00022527"/>
    </source>
</evidence>
<evidence type="ECO:0000259" key="9">
    <source>
        <dbReference type="Pfam" id="PF01163"/>
    </source>
</evidence>
<dbReference type="Gene3D" id="1.10.510.10">
    <property type="entry name" value="Transferase(Phosphotransferase) domain 1"/>
    <property type="match status" value="1"/>
</dbReference>
<evidence type="ECO:0000256" key="1">
    <source>
        <dbReference type="ARBA" id="ARBA00012513"/>
    </source>
</evidence>
<comment type="catalytic activity">
    <reaction evidence="7">
        <text>L-threonyl-[protein] + ATP = O-phospho-L-threonyl-[protein] + ADP + H(+)</text>
        <dbReference type="Rhea" id="RHEA:46608"/>
        <dbReference type="Rhea" id="RHEA-COMP:11060"/>
        <dbReference type="Rhea" id="RHEA-COMP:11605"/>
        <dbReference type="ChEBI" id="CHEBI:15378"/>
        <dbReference type="ChEBI" id="CHEBI:30013"/>
        <dbReference type="ChEBI" id="CHEBI:30616"/>
        <dbReference type="ChEBI" id="CHEBI:61977"/>
        <dbReference type="ChEBI" id="CHEBI:456216"/>
        <dbReference type="EC" id="2.7.11.1"/>
    </reaction>
</comment>
<evidence type="ECO:0000256" key="4">
    <source>
        <dbReference type="ARBA" id="ARBA00022741"/>
    </source>
</evidence>
<reference evidence="10" key="1">
    <citation type="journal article" date="2020" name="Nature">
        <title>Giant virus diversity and host interactions through global metagenomics.</title>
        <authorList>
            <person name="Schulz F."/>
            <person name="Roux S."/>
            <person name="Paez-Espino D."/>
            <person name="Jungbluth S."/>
            <person name="Walsh D.A."/>
            <person name="Denef V.J."/>
            <person name="McMahon K.D."/>
            <person name="Konstantinidis K.T."/>
            <person name="Eloe-Fadrosh E.A."/>
            <person name="Kyrpides N.C."/>
            <person name="Woyke T."/>
        </authorList>
    </citation>
    <scope>NUCLEOTIDE SEQUENCE</scope>
    <source>
        <strain evidence="10">GVMAG-M-3300023179-4</strain>
    </source>
</reference>
<sequence length="146" mass="17310">MSILIKTINYEISGRGQGKVGLEVELQKRAYKYVLTPKIYDVAYNDEQALISMTHLNEMCIADKYGDQPENISEKIWEQIHIIIDKLYNEAEIEYIDITPYNFIEKDNKIYIIDFGDAYYRTKSKKINWFLEKFLNGFNGWNPDFE</sequence>
<dbReference type="GO" id="GO:0004674">
    <property type="term" value="F:protein serine/threonine kinase activity"/>
    <property type="evidence" value="ECO:0007669"/>
    <property type="project" value="UniProtKB-KW"/>
</dbReference>
<dbReference type="InterPro" id="IPR018934">
    <property type="entry name" value="RIO_dom"/>
</dbReference>
<keyword evidence="5" id="KW-0418">Kinase</keyword>
<feature type="domain" description="RIO-type" evidence="9">
    <location>
        <begin position="51"/>
        <end position="132"/>
    </location>
</feature>
<keyword evidence="4" id="KW-0547">Nucleotide-binding</keyword>
<dbReference type="EMBL" id="MN739835">
    <property type="protein sequence ID" value="QHT73999.1"/>
    <property type="molecule type" value="Genomic_DNA"/>
</dbReference>
<keyword evidence="6" id="KW-0067">ATP-binding</keyword>
<evidence type="ECO:0000256" key="6">
    <source>
        <dbReference type="ARBA" id="ARBA00022840"/>
    </source>
</evidence>
<evidence type="ECO:0000256" key="3">
    <source>
        <dbReference type="ARBA" id="ARBA00022679"/>
    </source>
</evidence>
<evidence type="ECO:0000256" key="7">
    <source>
        <dbReference type="ARBA" id="ARBA00047899"/>
    </source>
</evidence>
<proteinExistence type="predicted"/>
<evidence type="ECO:0000256" key="8">
    <source>
        <dbReference type="ARBA" id="ARBA00048679"/>
    </source>
</evidence>
<dbReference type="AlphaFoldDB" id="A0A6C0H0N2"/>
<protein>
    <recommendedName>
        <fullName evidence="1">non-specific serine/threonine protein kinase</fullName>
        <ecNumber evidence="1">2.7.11.1</ecNumber>
    </recommendedName>
</protein>
<keyword evidence="3" id="KW-0808">Transferase</keyword>
<dbReference type="InterPro" id="IPR011009">
    <property type="entry name" value="Kinase-like_dom_sf"/>
</dbReference>